<dbReference type="Gene3D" id="3.30.700.10">
    <property type="entry name" value="Glycoprotein, Type 4 Pilin"/>
    <property type="match status" value="1"/>
</dbReference>
<keyword evidence="1" id="KW-0488">Methylation</keyword>
<dbReference type="PRINTS" id="PR00813">
    <property type="entry name" value="BCTERIALGSPG"/>
</dbReference>
<dbReference type="GO" id="GO:0015627">
    <property type="term" value="C:type II protein secretion system complex"/>
    <property type="evidence" value="ECO:0007669"/>
    <property type="project" value="InterPro"/>
</dbReference>
<evidence type="ECO:0000313" key="4">
    <source>
        <dbReference type="EMBL" id="CCA87190.1"/>
    </source>
</evidence>
<dbReference type="EMBL" id="FR854092">
    <property type="protein sequence ID" value="CCA87190.1"/>
    <property type="molecule type" value="Genomic_DNA"/>
</dbReference>
<evidence type="ECO:0000256" key="3">
    <source>
        <dbReference type="SAM" id="Phobius"/>
    </source>
</evidence>
<dbReference type="InterPro" id="IPR045584">
    <property type="entry name" value="Pilin-like"/>
</dbReference>
<dbReference type="GO" id="GO:0015628">
    <property type="term" value="P:protein secretion by the type II secretion system"/>
    <property type="evidence" value="ECO:0007669"/>
    <property type="project" value="InterPro"/>
</dbReference>
<proteinExistence type="predicted"/>
<dbReference type="AlphaFoldDB" id="G3ACA6"/>
<dbReference type="PANTHER" id="PTHR30093:SF47">
    <property type="entry name" value="TYPE IV PILUS NON-CORE MINOR PILIN PILE"/>
    <property type="match status" value="1"/>
</dbReference>
<name>G3ACA6_9RALS</name>
<dbReference type="SUPFAM" id="SSF54523">
    <property type="entry name" value="Pili subunits"/>
    <property type="match status" value="1"/>
</dbReference>
<protein>
    <submittedName>
        <fullName evidence="4">General secretion pathway gspg related transmembrane protein</fullName>
    </submittedName>
</protein>
<organism evidence="4">
    <name type="scientific">Ralstonia syzygii R24</name>
    <dbReference type="NCBI Taxonomy" id="907261"/>
    <lineage>
        <taxon>Bacteria</taxon>
        <taxon>Pseudomonadati</taxon>
        <taxon>Pseudomonadota</taxon>
        <taxon>Betaproteobacteria</taxon>
        <taxon>Burkholderiales</taxon>
        <taxon>Burkholderiaceae</taxon>
        <taxon>Ralstonia</taxon>
        <taxon>Ralstonia solanacearum species complex</taxon>
    </lineage>
</organism>
<gene>
    <name evidence="4" type="ORF">RALSY_mp30510</name>
</gene>
<keyword evidence="3" id="KW-1133">Transmembrane helix</keyword>
<dbReference type="PANTHER" id="PTHR30093">
    <property type="entry name" value="GENERAL SECRETION PATHWAY PROTEIN G"/>
    <property type="match status" value="1"/>
</dbReference>
<dbReference type="NCBIfam" id="TIGR02532">
    <property type="entry name" value="IV_pilin_GFxxxE"/>
    <property type="match status" value="1"/>
</dbReference>
<dbReference type="InterPro" id="IPR012902">
    <property type="entry name" value="N_methyl_site"/>
</dbReference>
<reference evidence="4" key="1">
    <citation type="journal article" date="2011" name="PLoS ONE">
        <title>Ralstonia syzygii, the Blood Disease Bacterium and some Asian R. solanacearum strains form a single genomic species despite divergent lifestyles.</title>
        <authorList>
            <person name="Remenant B."/>
            <person name="de Cambiaire J.C."/>
            <person name="Cellier G."/>
            <person name="Jacobs J.M."/>
            <person name="Mangenot S."/>
            <person name="Barbe V."/>
            <person name="Lajus A."/>
            <person name="Vallenet D."/>
            <person name="Medigue C."/>
            <person name="Fegan M."/>
            <person name="Allen C."/>
            <person name="Prior P."/>
        </authorList>
    </citation>
    <scope>NUCLEOTIDE SEQUENCE</scope>
    <source>
        <strain evidence="4">R24</strain>
    </source>
</reference>
<dbReference type="InterPro" id="IPR000983">
    <property type="entry name" value="Bac_GSPG_pilin"/>
</dbReference>
<evidence type="ECO:0000256" key="2">
    <source>
        <dbReference type="SAM" id="MobiDB-lite"/>
    </source>
</evidence>
<dbReference type="RefSeq" id="WP_197334234.1">
    <property type="nucleotide sequence ID" value="NZ_CP115945.1"/>
</dbReference>
<reference evidence="4" key="2">
    <citation type="submission" date="2011-04" db="EMBL/GenBank/DDBJ databases">
        <authorList>
            <person name="Genoscope - CEA"/>
        </authorList>
    </citation>
    <scope>NUCLEOTIDE SEQUENCE</scope>
    <source>
        <strain evidence="4">R24</strain>
    </source>
</reference>
<keyword evidence="3 4" id="KW-0812">Transmembrane</keyword>
<keyword evidence="3" id="KW-0472">Membrane</keyword>
<dbReference type="Pfam" id="PF07963">
    <property type="entry name" value="N_methyl"/>
    <property type="match status" value="1"/>
</dbReference>
<sequence>MNIALRTRRLGFTLVELLVTLAILSVLALIAVPVAQVSMQRTKEQELRLALREIRSAVDAYKRAGDEGRIPREAGSTGYPKNLALLVAGVADQRSAAPRKVYFLRRIPRDPFEPDTTLPPDATWGKRSYASEPERPQEGVDVYDVYSRSSVTGLNGIPYRQW</sequence>
<evidence type="ECO:0000256" key="1">
    <source>
        <dbReference type="ARBA" id="ARBA00022481"/>
    </source>
</evidence>
<accession>G3ACA6</accession>
<feature type="region of interest" description="Disordered" evidence="2">
    <location>
        <begin position="113"/>
        <end position="138"/>
    </location>
</feature>
<feature type="transmembrane region" description="Helical" evidence="3">
    <location>
        <begin position="12"/>
        <end position="35"/>
    </location>
</feature>